<dbReference type="Gene3D" id="1.10.10.10">
    <property type="entry name" value="Winged helix-like DNA-binding domain superfamily/Winged helix DNA-binding domain"/>
    <property type="match status" value="1"/>
</dbReference>
<dbReference type="Proteomes" id="UP000313849">
    <property type="component" value="Unassembled WGS sequence"/>
</dbReference>
<keyword evidence="7" id="KW-1185">Reference proteome</keyword>
<dbReference type="PROSITE" id="PS50949">
    <property type="entry name" value="HTH_GNTR"/>
    <property type="match status" value="1"/>
</dbReference>
<evidence type="ECO:0000313" key="6">
    <source>
        <dbReference type="EMBL" id="TNU73033.1"/>
    </source>
</evidence>
<dbReference type="Gene3D" id="1.20.120.530">
    <property type="entry name" value="GntR ligand-binding domain-like"/>
    <property type="match status" value="1"/>
</dbReference>
<evidence type="ECO:0000256" key="4">
    <source>
        <dbReference type="SAM" id="MobiDB-lite"/>
    </source>
</evidence>
<evidence type="ECO:0000256" key="2">
    <source>
        <dbReference type="ARBA" id="ARBA00023125"/>
    </source>
</evidence>
<dbReference type="PANTHER" id="PTHR43537">
    <property type="entry name" value="TRANSCRIPTIONAL REGULATOR, GNTR FAMILY"/>
    <property type="match status" value="1"/>
</dbReference>
<feature type="compositionally biased region" description="Acidic residues" evidence="4">
    <location>
        <begin position="129"/>
        <end position="138"/>
    </location>
</feature>
<dbReference type="InterPro" id="IPR036388">
    <property type="entry name" value="WH-like_DNA-bd_sf"/>
</dbReference>
<dbReference type="InterPro" id="IPR036390">
    <property type="entry name" value="WH_DNA-bd_sf"/>
</dbReference>
<gene>
    <name evidence="6" type="ORF">FH969_13605</name>
</gene>
<name>A0A5C5B7S7_9MICO</name>
<dbReference type="GO" id="GO:0003700">
    <property type="term" value="F:DNA-binding transcription factor activity"/>
    <property type="evidence" value="ECO:0007669"/>
    <property type="project" value="InterPro"/>
</dbReference>
<feature type="domain" description="HTH gntR-type" evidence="5">
    <location>
        <begin position="1"/>
        <end position="56"/>
    </location>
</feature>
<dbReference type="GO" id="GO:0003677">
    <property type="term" value="F:DNA binding"/>
    <property type="evidence" value="ECO:0007669"/>
    <property type="project" value="UniProtKB-KW"/>
</dbReference>
<evidence type="ECO:0000259" key="5">
    <source>
        <dbReference type="PROSITE" id="PS50949"/>
    </source>
</evidence>
<protein>
    <submittedName>
        <fullName evidence="6">FadR family transcriptional regulator</fullName>
    </submittedName>
</protein>
<dbReference type="PRINTS" id="PR00035">
    <property type="entry name" value="HTHGNTR"/>
</dbReference>
<dbReference type="InterPro" id="IPR011711">
    <property type="entry name" value="GntR_C"/>
</dbReference>
<dbReference type="AlphaFoldDB" id="A0A5C5B7S7"/>
<evidence type="ECO:0000256" key="1">
    <source>
        <dbReference type="ARBA" id="ARBA00023015"/>
    </source>
</evidence>
<reference evidence="6 7" key="1">
    <citation type="submission" date="2019-06" db="EMBL/GenBank/DDBJ databases">
        <title>Draft genome sequence of Miniimonas arenae KCTC 19750T isolated from sea sand.</title>
        <authorList>
            <person name="Park S.-J."/>
        </authorList>
    </citation>
    <scope>NUCLEOTIDE SEQUENCE [LARGE SCALE GENOMIC DNA]</scope>
    <source>
        <strain evidence="6 7">KCTC 19750</strain>
    </source>
</reference>
<dbReference type="SUPFAM" id="SSF46785">
    <property type="entry name" value="Winged helix' DNA-binding domain"/>
    <property type="match status" value="1"/>
</dbReference>
<keyword evidence="1" id="KW-0805">Transcription regulation</keyword>
<dbReference type="SMART" id="SM00345">
    <property type="entry name" value="HTH_GNTR"/>
    <property type="match status" value="1"/>
</dbReference>
<dbReference type="InterPro" id="IPR000524">
    <property type="entry name" value="Tscrpt_reg_HTH_GntR"/>
</dbReference>
<dbReference type="SUPFAM" id="SSF48008">
    <property type="entry name" value="GntR ligand-binding domain-like"/>
    <property type="match status" value="2"/>
</dbReference>
<organism evidence="6 7">
    <name type="scientific">Miniimonas arenae</name>
    <dbReference type="NCBI Taxonomy" id="676201"/>
    <lineage>
        <taxon>Bacteria</taxon>
        <taxon>Bacillati</taxon>
        <taxon>Actinomycetota</taxon>
        <taxon>Actinomycetes</taxon>
        <taxon>Micrococcales</taxon>
        <taxon>Beutenbergiaceae</taxon>
        <taxon>Miniimonas</taxon>
    </lineage>
</organism>
<dbReference type="CDD" id="cd07377">
    <property type="entry name" value="WHTH_GntR"/>
    <property type="match status" value="1"/>
</dbReference>
<dbReference type="EMBL" id="VENP01000071">
    <property type="protein sequence ID" value="TNU73033.1"/>
    <property type="molecule type" value="Genomic_DNA"/>
</dbReference>
<sequence>MIRDGRLVAGARLPVEKDLAASLAVSRGSLREGVRALVALGILETRQGDGTYVTSLEPHRVLGSVNVLADLPASAHDVHLAAVRRALEVEAVGLAAARASEAQLERMAHVLTEVEAVLARDSSPSEGDGGVDGDGDGDGIAERRVKAAVAADSEFHRLVAEASGNAPLAALIDHLVGQTFRARVWRGLNEAGATGLAHAEHRAILAALVAHNPERARLRMGGHLAGVEEYLEQHPGH</sequence>
<keyword evidence="3" id="KW-0804">Transcription</keyword>
<proteinExistence type="predicted"/>
<dbReference type="Pfam" id="PF07729">
    <property type="entry name" value="FCD"/>
    <property type="match status" value="1"/>
</dbReference>
<dbReference type="SMART" id="SM00895">
    <property type="entry name" value="FCD"/>
    <property type="match status" value="1"/>
</dbReference>
<accession>A0A5C5B7S7</accession>
<keyword evidence="2" id="KW-0238">DNA-binding</keyword>
<dbReference type="InterPro" id="IPR008920">
    <property type="entry name" value="TF_FadR/GntR_C"/>
</dbReference>
<dbReference type="Pfam" id="PF00392">
    <property type="entry name" value="GntR"/>
    <property type="match status" value="1"/>
</dbReference>
<dbReference type="PANTHER" id="PTHR43537:SF5">
    <property type="entry name" value="UXU OPERON TRANSCRIPTIONAL REGULATOR"/>
    <property type="match status" value="1"/>
</dbReference>
<dbReference type="OrthoDB" id="3523737at2"/>
<evidence type="ECO:0000256" key="3">
    <source>
        <dbReference type="ARBA" id="ARBA00023163"/>
    </source>
</evidence>
<comment type="caution">
    <text evidence="6">The sequence shown here is derived from an EMBL/GenBank/DDBJ whole genome shotgun (WGS) entry which is preliminary data.</text>
</comment>
<evidence type="ECO:0000313" key="7">
    <source>
        <dbReference type="Proteomes" id="UP000313849"/>
    </source>
</evidence>
<feature type="region of interest" description="Disordered" evidence="4">
    <location>
        <begin position="119"/>
        <end position="138"/>
    </location>
</feature>